<comment type="caution">
    <text evidence="11">The sequence shown here is derived from an EMBL/GenBank/DDBJ whole genome shotgun (WGS) entry which is preliminary data.</text>
</comment>
<evidence type="ECO:0000256" key="2">
    <source>
        <dbReference type="ARBA" id="ARBA00022670"/>
    </source>
</evidence>
<feature type="binding site" evidence="7">
    <location>
        <position position="221"/>
    </location>
    <ligand>
        <name>Zn(2+)</name>
        <dbReference type="ChEBI" id="CHEBI:29105"/>
        <label>2</label>
    </ligand>
</feature>
<dbReference type="GO" id="GO:0000328">
    <property type="term" value="C:fungal-type vacuole lumen"/>
    <property type="evidence" value="ECO:0007669"/>
    <property type="project" value="TreeGrafter"/>
</dbReference>
<keyword evidence="2" id="KW-0645">Protease</keyword>
<feature type="transmembrane region" description="Helical" evidence="9">
    <location>
        <begin position="46"/>
        <end position="63"/>
    </location>
</feature>
<dbReference type="InterPro" id="IPR001261">
    <property type="entry name" value="ArgE/DapE_CS"/>
</dbReference>
<evidence type="ECO:0000256" key="1">
    <source>
        <dbReference type="ARBA" id="ARBA00006247"/>
    </source>
</evidence>
<sequence>MLPNSEKGGGILPSTAAPKADAPPPNPPTRLERVKANLRAQSRNKFWLAVLAYAVFRLFYYSYTDVFIGFYASKEPLCPQADVVIPERASELWKALNDKISTPDFKTSAIDWLAGAVRVPTESFDNMDPVGVDPRWDAFGPFHDYLLGAFPLVHKNLKLTKVNTYGLHYEWTGTDASLKPLLLAAHQDVVPVDPTTVDQWVHPPYSGHFDGSRVWGRGSLDDKSGLIGILSAAETLLAADFQPTRTVVLSFGFDEEAGGFKGAGSLAPHLERVYGENGFAMVVDEGSEFYEQFGTVIATPGIAEKGFINVLVEVTAPGGHSSVPPAHTSIGILSALLVHYEQHPYKVKIGRKEPIYETLRCIAEHGKSVPSKFRDTIKKSAHSPKALHALQSYVREDILLSSLVGTTQAIDVIQGGVKSNALPEKAWAIVNHRIAVTSSVDEIKAHDTVLLKSLAHKFNLSYSAFGSQISEEGVSAKGALTLADAFNGSLEPAPVTPTGKDAAPFQLLSGTIKATYNAHRSISDGESIIVAPSIMTGNTDTRFYWRLSPHIFRYNHFNAVGREDPLGGIHTVNEFTEIDAFLEVIRFFTTLILNADESKSL</sequence>
<dbReference type="InterPro" id="IPR047177">
    <property type="entry name" value="Pept_M20A"/>
</dbReference>
<dbReference type="PANTHER" id="PTHR45962:SF1">
    <property type="entry name" value="N-FATTY-ACYL-AMINO ACID SYNTHASE_HYDROLASE PM20D1"/>
    <property type="match status" value="1"/>
</dbReference>
<keyword evidence="9" id="KW-0472">Membrane</keyword>
<dbReference type="OrthoDB" id="3064516at2759"/>
<dbReference type="Pfam" id="PF01546">
    <property type="entry name" value="Peptidase_M20"/>
    <property type="match status" value="1"/>
</dbReference>
<evidence type="ECO:0000256" key="4">
    <source>
        <dbReference type="ARBA" id="ARBA00022801"/>
    </source>
</evidence>
<feature type="binding site" evidence="7">
    <location>
        <position position="186"/>
    </location>
    <ligand>
        <name>Zn(2+)</name>
        <dbReference type="ChEBI" id="CHEBI:29105"/>
        <label>2</label>
    </ligand>
</feature>
<dbReference type="Gene3D" id="3.30.70.360">
    <property type="match status" value="1"/>
</dbReference>
<feature type="active site" description="Proton acceptor" evidence="6">
    <location>
        <position position="255"/>
    </location>
</feature>
<dbReference type="FunFam" id="3.40.630.10:FF:000027">
    <property type="entry name" value="N-fatty-acyl-amino acid synthase/hydrolase PM20D1"/>
    <property type="match status" value="1"/>
</dbReference>
<evidence type="ECO:0000256" key="9">
    <source>
        <dbReference type="SAM" id="Phobius"/>
    </source>
</evidence>
<dbReference type="CDD" id="cd05674">
    <property type="entry name" value="M20_yscS"/>
    <property type="match status" value="1"/>
</dbReference>
<dbReference type="GO" id="GO:0004181">
    <property type="term" value="F:metallocarboxypeptidase activity"/>
    <property type="evidence" value="ECO:0007669"/>
    <property type="project" value="InterPro"/>
</dbReference>
<evidence type="ECO:0000313" key="12">
    <source>
        <dbReference type="Proteomes" id="UP000467700"/>
    </source>
</evidence>
<proteinExistence type="inferred from homology"/>
<keyword evidence="9" id="KW-1133">Transmembrane helix</keyword>
<evidence type="ECO:0000256" key="8">
    <source>
        <dbReference type="SAM" id="MobiDB-lite"/>
    </source>
</evidence>
<keyword evidence="9" id="KW-0812">Transmembrane</keyword>
<feature type="binding site" evidence="7">
    <location>
        <position position="256"/>
    </location>
    <ligand>
        <name>Zn(2+)</name>
        <dbReference type="ChEBI" id="CHEBI:29105"/>
        <label>1</label>
    </ligand>
</feature>
<dbReference type="SUPFAM" id="SSF55031">
    <property type="entry name" value="Bacterial exopeptidase dimerisation domain"/>
    <property type="match status" value="1"/>
</dbReference>
<dbReference type="InterPro" id="IPR017141">
    <property type="entry name" value="Pept_M20_carboxypep"/>
</dbReference>
<dbReference type="GO" id="GO:0051603">
    <property type="term" value="P:proteolysis involved in protein catabolic process"/>
    <property type="evidence" value="ECO:0007669"/>
    <property type="project" value="TreeGrafter"/>
</dbReference>
<dbReference type="PROSITE" id="PS00758">
    <property type="entry name" value="ARGE_DAPE_CPG2_1"/>
    <property type="match status" value="1"/>
</dbReference>
<dbReference type="SUPFAM" id="SSF53187">
    <property type="entry name" value="Zn-dependent exopeptidases"/>
    <property type="match status" value="1"/>
</dbReference>
<dbReference type="Gene3D" id="3.40.630.10">
    <property type="entry name" value="Zn peptidases"/>
    <property type="match status" value="1"/>
</dbReference>
<protein>
    <recommendedName>
        <fullName evidence="10">Peptidase M20 dimerisation domain-containing protein</fullName>
    </recommendedName>
</protein>
<dbReference type="EMBL" id="CACVBS010000059">
    <property type="protein sequence ID" value="CAA7267427.1"/>
    <property type="molecule type" value="Genomic_DNA"/>
</dbReference>
<dbReference type="PIRSF" id="PIRSF037217">
    <property type="entry name" value="Carboxypeptidase_S"/>
    <property type="match status" value="1"/>
</dbReference>
<dbReference type="PANTHER" id="PTHR45962">
    <property type="entry name" value="N-FATTY-ACYL-AMINO ACID SYNTHASE/HYDROLASE PM20D1"/>
    <property type="match status" value="1"/>
</dbReference>
<dbReference type="InterPro" id="IPR036264">
    <property type="entry name" value="Bact_exopeptidase_dim_dom"/>
</dbReference>
<gene>
    <name evidence="11" type="ORF">AAE3_LOCUS9588</name>
</gene>
<dbReference type="Gene3D" id="1.10.150.900">
    <property type="match status" value="1"/>
</dbReference>
<feature type="active site" evidence="6">
    <location>
        <position position="188"/>
    </location>
</feature>
<keyword evidence="5 7" id="KW-0862">Zinc</keyword>
<dbReference type="InterPro" id="IPR011650">
    <property type="entry name" value="Peptidase_M20_dimer"/>
</dbReference>
<evidence type="ECO:0000313" key="11">
    <source>
        <dbReference type="EMBL" id="CAA7267427.1"/>
    </source>
</evidence>
<evidence type="ECO:0000256" key="5">
    <source>
        <dbReference type="ARBA" id="ARBA00022833"/>
    </source>
</evidence>
<feature type="binding site" evidence="7">
    <location>
        <position position="570"/>
    </location>
    <ligand>
        <name>Zn(2+)</name>
        <dbReference type="ChEBI" id="CHEBI:29105"/>
        <label>1</label>
    </ligand>
</feature>
<evidence type="ECO:0000256" key="3">
    <source>
        <dbReference type="ARBA" id="ARBA00022723"/>
    </source>
</evidence>
<keyword evidence="4" id="KW-0378">Hydrolase</keyword>
<evidence type="ECO:0000256" key="7">
    <source>
        <dbReference type="PIRSR" id="PIRSR037217-2"/>
    </source>
</evidence>
<accession>A0A8S0WPF1</accession>
<evidence type="ECO:0000256" key="6">
    <source>
        <dbReference type="PIRSR" id="PIRSR037217-1"/>
    </source>
</evidence>
<name>A0A8S0WPF1_CYCAE</name>
<feature type="binding site" evidence="7">
    <location>
        <position position="221"/>
    </location>
    <ligand>
        <name>Zn(2+)</name>
        <dbReference type="ChEBI" id="CHEBI:29105"/>
        <label>1</label>
    </ligand>
</feature>
<dbReference type="Pfam" id="PF07687">
    <property type="entry name" value="M20_dimer"/>
    <property type="match status" value="1"/>
</dbReference>
<feature type="binding site" evidence="7">
    <location>
        <position position="284"/>
    </location>
    <ligand>
        <name>Zn(2+)</name>
        <dbReference type="ChEBI" id="CHEBI:29105"/>
        <label>2</label>
    </ligand>
</feature>
<dbReference type="GO" id="GO:0046872">
    <property type="term" value="F:metal ion binding"/>
    <property type="evidence" value="ECO:0007669"/>
    <property type="project" value="UniProtKB-KW"/>
</dbReference>
<feature type="domain" description="Peptidase M20 dimerisation" evidence="10">
    <location>
        <begin position="302"/>
        <end position="445"/>
    </location>
</feature>
<comment type="similarity">
    <text evidence="1">Belongs to the peptidase M20A family.</text>
</comment>
<dbReference type="InterPro" id="IPR002933">
    <property type="entry name" value="Peptidase_M20"/>
</dbReference>
<feature type="region of interest" description="Disordered" evidence="8">
    <location>
        <begin position="1"/>
        <end position="28"/>
    </location>
</feature>
<reference evidence="11 12" key="1">
    <citation type="submission" date="2020-01" db="EMBL/GenBank/DDBJ databases">
        <authorList>
            <person name="Gupta K D."/>
        </authorList>
    </citation>
    <scope>NUCLEOTIDE SEQUENCE [LARGE SCALE GENOMIC DNA]</scope>
</reference>
<organism evidence="11 12">
    <name type="scientific">Cyclocybe aegerita</name>
    <name type="common">Black poplar mushroom</name>
    <name type="synonym">Agrocybe aegerita</name>
    <dbReference type="NCBI Taxonomy" id="1973307"/>
    <lineage>
        <taxon>Eukaryota</taxon>
        <taxon>Fungi</taxon>
        <taxon>Dikarya</taxon>
        <taxon>Basidiomycota</taxon>
        <taxon>Agaricomycotina</taxon>
        <taxon>Agaricomycetes</taxon>
        <taxon>Agaricomycetidae</taxon>
        <taxon>Agaricales</taxon>
        <taxon>Agaricineae</taxon>
        <taxon>Bolbitiaceae</taxon>
        <taxon>Cyclocybe</taxon>
    </lineage>
</organism>
<evidence type="ECO:0000259" key="10">
    <source>
        <dbReference type="Pfam" id="PF07687"/>
    </source>
</evidence>
<dbReference type="Proteomes" id="UP000467700">
    <property type="component" value="Unassembled WGS sequence"/>
</dbReference>
<dbReference type="AlphaFoldDB" id="A0A8S0WPF1"/>
<keyword evidence="3 7" id="KW-0479">Metal-binding</keyword>
<keyword evidence="12" id="KW-1185">Reference proteome</keyword>